<gene>
    <name evidence="1" type="ORF">TPSB3V08_LOCUS7160</name>
</gene>
<accession>A0A7R9D8F6</accession>
<sequence>MKKVEFGSASLQLRFELPKAETYYRIMADGMDGSSLLKEIPIDRPHKKWASIQIKLMEETAEFESCQLDRSLWCRKVKLSLAASKATYVLFRGALKRNPMIKIDKL</sequence>
<evidence type="ECO:0000313" key="1">
    <source>
        <dbReference type="EMBL" id="CAD7410043.1"/>
    </source>
</evidence>
<protein>
    <submittedName>
        <fullName evidence="1">Uncharacterized protein</fullName>
    </submittedName>
</protein>
<dbReference type="AlphaFoldDB" id="A0A7R9D8F6"/>
<organism evidence="1">
    <name type="scientific">Timema poppense</name>
    <name type="common">Walking stick</name>
    <dbReference type="NCBI Taxonomy" id="170557"/>
    <lineage>
        <taxon>Eukaryota</taxon>
        <taxon>Metazoa</taxon>
        <taxon>Ecdysozoa</taxon>
        <taxon>Arthropoda</taxon>
        <taxon>Hexapoda</taxon>
        <taxon>Insecta</taxon>
        <taxon>Pterygota</taxon>
        <taxon>Neoptera</taxon>
        <taxon>Polyneoptera</taxon>
        <taxon>Phasmatodea</taxon>
        <taxon>Timematodea</taxon>
        <taxon>Timematoidea</taxon>
        <taxon>Timematidae</taxon>
        <taxon>Timema</taxon>
    </lineage>
</organism>
<reference evidence="1" key="1">
    <citation type="submission" date="2020-11" db="EMBL/GenBank/DDBJ databases">
        <authorList>
            <person name="Tran Van P."/>
        </authorList>
    </citation>
    <scope>NUCLEOTIDE SEQUENCE</scope>
</reference>
<name>A0A7R9D8F6_TIMPO</name>
<proteinExistence type="predicted"/>
<dbReference type="EMBL" id="OD004485">
    <property type="protein sequence ID" value="CAD7410043.1"/>
    <property type="molecule type" value="Genomic_DNA"/>
</dbReference>